<sequence length="436" mass="46689">MTQVFDVVIVGARCAGSPLAIMLARRGLRVCVLDKARFPSETPSTHVIQPCGAAVLDRIGVLGAALAAGGVPIDRFTLVNDDVRIDGSFAAESFPELGMCVRRVTLDALLVDAAVATGADVRTGVKVTGVVSVEDRVVGVDTDQGVVRAHLVVGADGRHSTVAAAVGAPEYQAVQGGRTPAWAYFEGVPDRSGRLRLGRLGENAYLASPTDGGLFMVCVATGAGFGRDRNAEFATAVAGWPELADVLHGGQRVGPVRVMNKWHGYFRQASGPGWVLLGDAGHFKDFSLAQGISDALRHGERLADMLPAHLSDHDSVDAVARRWWRWRDSDAQPMFWFATDSGAPGPPTPVVTELLRQVANDPAATLTLLHILNHERHPKRLLTPRRLTVATTRALRTHPALATKEIATTLANEIRRMRYRYQTLPGTTQTVASGES</sequence>
<keyword evidence="1" id="KW-0560">Oxidoreductase</keyword>
<dbReference type="InterPro" id="IPR050816">
    <property type="entry name" value="Flavin-dep_Halogenase_NPB"/>
</dbReference>
<dbReference type="AlphaFoldDB" id="A0A318RD22"/>
<dbReference type="InterPro" id="IPR002938">
    <property type="entry name" value="FAD-bd"/>
</dbReference>
<proteinExistence type="inferred from homology"/>
<reference evidence="4 5" key="1">
    <citation type="submission" date="2018-06" db="EMBL/GenBank/DDBJ databases">
        <title>Genomic Encyclopedia of Type Strains, Phase IV (KMG-IV): sequencing the most valuable type-strain genomes for metagenomic binning, comparative biology and taxonomic classification.</title>
        <authorList>
            <person name="Goeker M."/>
        </authorList>
    </citation>
    <scope>NUCLEOTIDE SEQUENCE [LARGE SCALE GENOMIC DNA]</scope>
    <source>
        <strain evidence="4 5">DSM 45521</strain>
    </source>
</reference>
<organism evidence="4 5">
    <name type="scientific">Williamsia limnetica</name>
    <dbReference type="NCBI Taxonomy" id="882452"/>
    <lineage>
        <taxon>Bacteria</taxon>
        <taxon>Bacillati</taxon>
        <taxon>Actinomycetota</taxon>
        <taxon>Actinomycetes</taxon>
        <taxon>Mycobacteriales</taxon>
        <taxon>Nocardiaceae</taxon>
        <taxon>Williamsia</taxon>
    </lineage>
</organism>
<dbReference type="PANTHER" id="PTHR43747:SF5">
    <property type="entry name" value="FAD-BINDING DOMAIN-CONTAINING PROTEIN"/>
    <property type="match status" value="1"/>
</dbReference>
<dbReference type="InterPro" id="IPR036188">
    <property type="entry name" value="FAD/NAD-bd_sf"/>
</dbReference>
<dbReference type="OrthoDB" id="103324at2"/>
<protein>
    <submittedName>
        <fullName evidence="4">2-polyprenyl-6-methoxyphenol hydroxylase-like FAD-dependent oxidoreductase</fullName>
    </submittedName>
</protein>
<feature type="domain" description="FAD-binding" evidence="3">
    <location>
        <begin position="6"/>
        <end position="311"/>
    </location>
</feature>
<evidence type="ECO:0000313" key="4">
    <source>
        <dbReference type="EMBL" id="PYE11747.1"/>
    </source>
</evidence>
<dbReference type="Pfam" id="PF01494">
    <property type="entry name" value="FAD_binding_3"/>
    <property type="match status" value="1"/>
</dbReference>
<evidence type="ECO:0000313" key="5">
    <source>
        <dbReference type="Proteomes" id="UP000247591"/>
    </source>
</evidence>
<accession>A0A318RD22</accession>
<comment type="similarity">
    <text evidence="2">Belongs to the flavin-dependent halogenase family. Bacterial tryptophan halogenase subfamily.</text>
</comment>
<dbReference type="GO" id="GO:0071949">
    <property type="term" value="F:FAD binding"/>
    <property type="evidence" value="ECO:0007669"/>
    <property type="project" value="InterPro"/>
</dbReference>
<dbReference type="PANTHER" id="PTHR43747">
    <property type="entry name" value="FAD-BINDING PROTEIN"/>
    <property type="match status" value="1"/>
</dbReference>
<dbReference type="RefSeq" id="WP_110473004.1">
    <property type="nucleotide sequence ID" value="NZ_QJSP01000032.1"/>
</dbReference>
<keyword evidence="5" id="KW-1185">Reference proteome</keyword>
<dbReference type="Gene3D" id="3.50.50.60">
    <property type="entry name" value="FAD/NAD(P)-binding domain"/>
    <property type="match status" value="1"/>
</dbReference>
<evidence type="ECO:0000256" key="2">
    <source>
        <dbReference type="ARBA" id="ARBA00038396"/>
    </source>
</evidence>
<dbReference type="EMBL" id="QJSP01000032">
    <property type="protein sequence ID" value="PYE11747.1"/>
    <property type="molecule type" value="Genomic_DNA"/>
</dbReference>
<dbReference type="SUPFAM" id="SSF51905">
    <property type="entry name" value="FAD/NAD(P)-binding domain"/>
    <property type="match status" value="1"/>
</dbReference>
<gene>
    <name evidence="4" type="ORF">DFR67_13225</name>
</gene>
<dbReference type="GO" id="GO:0016491">
    <property type="term" value="F:oxidoreductase activity"/>
    <property type="evidence" value="ECO:0007669"/>
    <property type="project" value="UniProtKB-KW"/>
</dbReference>
<evidence type="ECO:0000259" key="3">
    <source>
        <dbReference type="Pfam" id="PF01494"/>
    </source>
</evidence>
<name>A0A318RD22_WILLI</name>
<dbReference type="Proteomes" id="UP000247591">
    <property type="component" value="Unassembled WGS sequence"/>
</dbReference>
<evidence type="ECO:0000256" key="1">
    <source>
        <dbReference type="ARBA" id="ARBA00023002"/>
    </source>
</evidence>
<dbReference type="PRINTS" id="PR00420">
    <property type="entry name" value="RNGMNOXGNASE"/>
</dbReference>
<comment type="caution">
    <text evidence="4">The sequence shown here is derived from an EMBL/GenBank/DDBJ whole genome shotgun (WGS) entry which is preliminary data.</text>
</comment>